<dbReference type="InterPro" id="IPR011991">
    <property type="entry name" value="ArsR-like_HTH"/>
</dbReference>
<keyword evidence="3" id="KW-0804">Transcription</keyword>
<dbReference type="GO" id="GO:0003677">
    <property type="term" value="F:DNA binding"/>
    <property type="evidence" value="ECO:0007669"/>
    <property type="project" value="UniProtKB-KW"/>
</dbReference>
<gene>
    <name evidence="5" type="ORF">EJK80_06700</name>
</gene>
<dbReference type="Proteomes" id="UP000318080">
    <property type="component" value="Unassembled WGS sequence"/>
</dbReference>
<dbReference type="SUPFAM" id="SSF46785">
    <property type="entry name" value="Winged helix' DNA-binding domain"/>
    <property type="match status" value="1"/>
</dbReference>
<dbReference type="Pfam" id="PF01022">
    <property type="entry name" value="HTH_5"/>
    <property type="match status" value="1"/>
</dbReference>
<keyword evidence="1" id="KW-0805">Transcription regulation</keyword>
<proteinExistence type="predicted"/>
<dbReference type="InterPro" id="IPR036388">
    <property type="entry name" value="WH-like_DNA-bd_sf"/>
</dbReference>
<feature type="domain" description="HTH arsR-type" evidence="4">
    <location>
        <begin position="6"/>
        <end position="100"/>
    </location>
</feature>
<dbReference type="CDD" id="cd00090">
    <property type="entry name" value="HTH_ARSR"/>
    <property type="match status" value="1"/>
</dbReference>
<reference evidence="5 6" key="1">
    <citation type="submission" date="2019-06" db="EMBL/GenBank/DDBJ databases">
        <title>Draft genome of C. phoceense Strain 272.</title>
        <authorList>
            <person name="Pacheco L.G.C."/>
            <person name="Barberis C.M."/>
            <person name="Almuzara M.N."/>
            <person name="Traglia G.M."/>
            <person name="Santos C.S."/>
            <person name="Rocha D.J.P.G."/>
            <person name="Aguiar E.R.G.R."/>
            <person name="Vay C.A."/>
        </authorList>
    </citation>
    <scope>NUCLEOTIDE SEQUENCE [LARGE SCALE GENOMIC DNA]</scope>
    <source>
        <strain evidence="5 6">272</strain>
    </source>
</reference>
<organism evidence="5 6">
    <name type="scientific">Corynebacterium phoceense</name>
    <dbReference type="NCBI Taxonomy" id="1686286"/>
    <lineage>
        <taxon>Bacteria</taxon>
        <taxon>Bacillati</taxon>
        <taxon>Actinomycetota</taxon>
        <taxon>Actinomycetes</taxon>
        <taxon>Mycobacteriales</taxon>
        <taxon>Corynebacteriaceae</taxon>
        <taxon>Corynebacterium</taxon>
    </lineage>
</organism>
<keyword evidence="2" id="KW-0238">DNA-binding</keyword>
<dbReference type="InterPro" id="IPR001845">
    <property type="entry name" value="HTH_ArsR_DNA-bd_dom"/>
</dbReference>
<dbReference type="Gene3D" id="1.10.10.10">
    <property type="entry name" value="Winged helix-like DNA-binding domain superfamily/Winged helix DNA-binding domain"/>
    <property type="match status" value="1"/>
</dbReference>
<evidence type="ECO:0000313" key="6">
    <source>
        <dbReference type="Proteomes" id="UP000318080"/>
    </source>
</evidence>
<dbReference type="InterPro" id="IPR051011">
    <property type="entry name" value="Metal_resp_trans_reg"/>
</dbReference>
<dbReference type="GO" id="GO:0003700">
    <property type="term" value="F:DNA-binding transcription factor activity"/>
    <property type="evidence" value="ECO:0007669"/>
    <property type="project" value="InterPro"/>
</dbReference>
<dbReference type="RefSeq" id="WP_066511531.1">
    <property type="nucleotide sequence ID" value="NZ_JADPQA010000006.1"/>
</dbReference>
<dbReference type="PANTHER" id="PTHR43132">
    <property type="entry name" value="ARSENICAL RESISTANCE OPERON REPRESSOR ARSR-RELATED"/>
    <property type="match status" value="1"/>
</dbReference>
<evidence type="ECO:0000256" key="3">
    <source>
        <dbReference type="ARBA" id="ARBA00023163"/>
    </source>
</evidence>
<dbReference type="InterPro" id="IPR036390">
    <property type="entry name" value="WH_DNA-bd_sf"/>
</dbReference>
<sequence>MPNTLPTADELKNAEHLFSALDSPLRLRILILLADRGHFVHELVGKLEKSQPLISQHLRVLKSAGLVRSERSGREVIYSLSSPKSIRLITTAAKLEEELMAASEN</sequence>
<evidence type="ECO:0000256" key="1">
    <source>
        <dbReference type="ARBA" id="ARBA00023015"/>
    </source>
</evidence>
<dbReference type="GeneID" id="79853577"/>
<protein>
    <submittedName>
        <fullName evidence="5">Helix-turn-helix transcriptional regulator</fullName>
    </submittedName>
</protein>
<dbReference type="STRING" id="1686286.GCA_900092335_02441"/>
<evidence type="ECO:0000256" key="2">
    <source>
        <dbReference type="ARBA" id="ARBA00023125"/>
    </source>
</evidence>
<accession>A0A540R6X4</accession>
<name>A0A540R6X4_9CORY</name>
<dbReference type="SMART" id="SM00418">
    <property type="entry name" value="HTH_ARSR"/>
    <property type="match status" value="1"/>
</dbReference>
<dbReference type="AlphaFoldDB" id="A0A540R6X4"/>
<evidence type="ECO:0000259" key="4">
    <source>
        <dbReference type="PROSITE" id="PS50987"/>
    </source>
</evidence>
<dbReference type="EMBL" id="VHIR01000008">
    <property type="protein sequence ID" value="TQE43452.1"/>
    <property type="molecule type" value="Genomic_DNA"/>
</dbReference>
<dbReference type="NCBIfam" id="NF033788">
    <property type="entry name" value="HTH_metalloreg"/>
    <property type="match status" value="1"/>
</dbReference>
<dbReference type="PANTHER" id="PTHR43132:SF2">
    <property type="entry name" value="ARSENICAL RESISTANCE OPERON REPRESSOR ARSR-RELATED"/>
    <property type="match status" value="1"/>
</dbReference>
<dbReference type="PROSITE" id="PS50987">
    <property type="entry name" value="HTH_ARSR_2"/>
    <property type="match status" value="1"/>
</dbReference>
<evidence type="ECO:0000313" key="5">
    <source>
        <dbReference type="EMBL" id="TQE43452.1"/>
    </source>
</evidence>
<comment type="caution">
    <text evidence="5">The sequence shown here is derived from an EMBL/GenBank/DDBJ whole genome shotgun (WGS) entry which is preliminary data.</text>
</comment>
<dbReference type="PRINTS" id="PR00778">
    <property type="entry name" value="HTHARSR"/>
</dbReference>
<keyword evidence="6" id="KW-1185">Reference proteome</keyword>